<dbReference type="EMBL" id="SNYO01000004">
    <property type="protein sequence ID" value="TDQ58844.1"/>
    <property type="molecule type" value="Genomic_DNA"/>
</dbReference>
<dbReference type="AlphaFoldDB" id="A0A4R6VDN0"/>
<sequence>MTGTTLHTPLFCDTALAARIERAEVDLISAVSRASVARSGVAGFVTPLARGAASFAGTDSPYTKVVGLGFGGVPTSAELAAVEEAYAAHGAPTSVELAHLGDPDLAALLSDRGYRLEGFENVLGLDLTVPDEPVAPAGIEVRRSGDDEFEAWLPVVVEASTHPDTQGVPWHDDFSAEAIETAQRDSAAAGLTRYAAFRDGVLAGGAEFRTVDGVAQLAGAGTAPAHRRHGIQSALLAARLTDARAAGCDVAVIVTQPGSRSHQNAQRRGFDLLYTRATLVKHP</sequence>
<evidence type="ECO:0000313" key="3">
    <source>
        <dbReference type="Proteomes" id="UP000295705"/>
    </source>
</evidence>
<dbReference type="Pfam" id="PF00583">
    <property type="entry name" value="Acetyltransf_1"/>
    <property type="match status" value="1"/>
</dbReference>
<dbReference type="CDD" id="cd04301">
    <property type="entry name" value="NAT_SF"/>
    <property type="match status" value="1"/>
</dbReference>
<evidence type="ECO:0000259" key="1">
    <source>
        <dbReference type="PROSITE" id="PS51186"/>
    </source>
</evidence>
<dbReference type="PROSITE" id="PS51186">
    <property type="entry name" value="GNAT"/>
    <property type="match status" value="1"/>
</dbReference>
<dbReference type="SUPFAM" id="SSF55729">
    <property type="entry name" value="Acyl-CoA N-acyltransferases (Nat)"/>
    <property type="match status" value="1"/>
</dbReference>
<reference evidence="2 3" key="1">
    <citation type="submission" date="2019-03" db="EMBL/GenBank/DDBJ databases">
        <title>Genomic Encyclopedia of Type Strains, Phase IV (KMG-IV): sequencing the most valuable type-strain genomes for metagenomic binning, comparative biology and taxonomic classification.</title>
        <authorList>
            <person name="Goeker M."/>
        </authorList>
    </citation>
    <scope>NUCLEOTIDE SEQUENCE [LARGE SCALE GENOMIC DNA]</scope>
    <source>
        <strain evidence="2 3">DSM 45775</strain>
    </source>
</reference>
<name>A0A4R6VDN0_9PSEU</name>
<dbReference type="RefSeq" id="WP_133827626.1">
    <property type="nucleotide sequence ID" value="NZ_BAABHR010000033.1"/>
</dbReference>
<dbReference type="GO" id="GO:0016747">
    <property type="term" value="F:acyltransferase activity, transferring groups other than amino-acyl groups"/>
    <property type="evidence" value="ECO:0007669"/>
    <property type="project" value="InterPro"/>
</dbReference>
<comment type="caution">
    <text evidence="2">The sequence shown here is derived from an EMBL/GenBank/DDBJ whole genome shotgun (WGS) entry which is preliminary data.</text>
</comment>
<proteinExistence type="predicted"/>
<organism evidence="2 3">
    <name type="scientific">Actinomycetospora succinea</name>
    <dbReference type="NCBI Taxonomy" id="663603"/>
    <lineage>
        <taxon>Bacteria</taxon>
        <taxon>Bacillati</taxon>
        <taxon>Actinomycetota</taxon>
        <taxon>Actinomycetes</taxon>
        <taxon>Pseudonocardiales</taxon>
        <taxon>Pseudonocardiaceae</taxon>
        <taxon>Actinomycetospora</taxon>
    </lineage>
</organism>
<dbReference type="OrthoDB" id="2350893at2"/>
<dbReference type="Proteomes" id="UP000295705">
    <property type="component" value="Unassembled WGS sequence"/>
</dbReference>
<dbReference type="InterPro" id="IPR000182">
    <property type="entry name" value="GNAT_dom"/>
</dbReference>
<evidence type="ECO:0000313" key="2">
    <source>
        <dbReference type="EMBL" id="TDQ58844.1"/>
    </source>
</evidence>
<dbReference type="Gene3D" id="3.40.630.30">
    <property type="match status" value="1"/>
</dbReference>
<accession>A0A4R6VDN0</accession>
<feature type="domain" description="N-acetyltransferase" evidence="1">
    <location>
        <begin position="139"/>
        <end position="283"/>
    </location>
</feature>
<keyword evidence="3" id="KW-1185">Reference proteome</keyword>
<gene>
    <name evidence="2" type="ORF">EV188_104591</name>
</gene>
<protein>
    <submittedName>
        <fullName evidence="2">Acetyltransferase (GNAT) family protein</fullName>
    </submittedName>
</protein>
<keyword evidence="2" id="KW-0808">Transferase</keyword>
<dbReference type="InterPro" id="IPR016181">
    <property type="entry name" value="Acyl_CoA_acyltransferase"/>
</dbReference>